<gene>
    <name evidence="3" type="ORF">INS90_01855</name>
</gene>
<keyword evidence="3" id="KW-0378">Hydrolase</keyword>
<evidence type="ECO:0000313" key="4">
    <source>
        <dbReference type="Proteomes" id="UP000594961"/>
    </source>
</evidence>
<protein>
    <submittedName>
        <fullName evidence="3">Restriction endonuclease</fullName>
    </submittedName>
</protein>
<organism evidence="3 4">
    <name type="scientific">Trueperella pecoris</name>
    <dbReference type="NCBI Taxonomy" id="2733571"/>
    <lineage>
        <taxon>Bacteria</taxon>
        <taxon>Bacillati</taxon>
        <taxon>Actinomycetota</taxon>
        <taxon>Actinomycetes</taxon>
        <taxon>Actinomycetales</taxon>
        <taxon>Actinomycetaceae</taxon>
        <taxon>Trueperella</taxon>
    </lineage>
</organism>
<dbReference type="SUPFAM" id="SSF52980">
    <property type="entry name" value="Restriction endonuclease-like"/>
    <property type="match status" value="1"/>
</dbReference>
<dbReference type="InterPro" id="IPR007560">
    <property type="entry name" value="Restrct_endonuc_IV_Mrr"/>
</dbReference>
<keyword evidence="3" id="KW-0540">Nuclease</keyword>
<accession>A0A7M1R1M5</accession>
<sequence>MPTDLTPTIDQFRPAVLRALADGQERSVAEIVELVAEHMRLSDEVLAELVPSGQPRYANRINWALSSFVKAALVERPRRGHYRITDDGRSVARRELPSYSERDMLEWPEWRAYQEEIKARKDTPDVTAQGGDGVVDPIETMLDAERSFNVQTETDLRRRLQNADPAFFERAVVDLLWAMGHGGTHGGKQRVGKSGDGGIDGVIRQDALGLSNIYIQAKRYADTNKVGDPEIRNFIGALDTRGANLGVFITTSTFQPRAVKTAAGYRHGKIVLIDGIKLTELMLAYGVGVQKAREFTLYEMDEDFFSDELG</sequence>
<dbReference type="EMBL" id="CP063212">
    <property type="protein sequence ID" value="QOR48066.1"/>
    <property type="molecule type" value="Genomic_DNA"/>
</dbReference>
<dbReference type="InterPro" id="IPR011856">
    <property type="entry name" value="tRNA_endonuc-like_dom_sf"/>
</dbReference>
<dbReference type="RefSeq" id="WP_197554097.1">
    <property type="nucleotide sequence ID" value="NZ_CP063212.1"/>
</dbReference>
<evidence type="ECO:0000313" key="3">
    <source>
        <dbReference type="EMBL" id="QOR48066.1"/>
    </source>
</evidence>
<dbReference type="InterPro" id="IPR052906">
    <property type="entry name" value="Type_IV_Methyl-Rstrct_Enzyme"/>
</dbReference>
<dbReference type="PANTHER" id="PTHR30015:SF7">
    <property type="entry name" value="TYPE IV METHYL-DIRECTED RESTRICTION ENZYME ECOKMRR"/>
    <property type="match status" value="1"/>
</dbReference>
<dbReference type="InterPro" id="IPR025745">
    <property type="entry name" value="Mrr-like_N_dom"/>
</dbReference>
<dbReference type="InterPro" id="IPR011335">
    <property type="entry name" value="Restrct_endonuc-II-like"/>
</dbReference>
<dbReference type="AlphaFoldDB" id="A0A7M1R1M5"/>
<dbReference type="Pfam" id="PF14338">
    <property type="entry name" value="Mrr_N"/>
    <property type="match status" value="1"/>
</dbReference>
<dbReference type="Gene3D" id="3.40.1350.10">
    <property type="match status" value="1"/>
</dbReference>
<evidence type="ECO:0000259" key="2">
    <source>
        <dbReference type="Pfam" id="PF14338"/>
    </source>
</evidence>
<dbReference type="GO" id="GO:0015666">
    <property type="term" value="F:restriction endodeoxyribonuclease activity"/>
    <property type="evidence" value="ECO:0007669"/>
    <property type="project" value="TreeGrafter"/>
</dbReference>
<dbReference type="Pfam" id="PF04471">
    <property type="entry name" value="Mrr_cat"/>
    <property type="match status" value="1"/>
</dbReference>
<reference evidence="3 4" key="1">
    <citation type="submission" date="2020-10" db="EMBL/GenBank/DDBJ databases">
        <title>Trueperella pecoris sp. nov. isolated from bovine and porcine specimens.</title>
        <authorList>
            <person name="Schoenecker L."/>
            <person name="Schnydrig P."/>
            <person name="Brodard I."/>
            <person name="Thomann A."/>
            <person name="Hemphill A."/>
            <person name="Rodriguez-Campos S."/>
            <person name="Perreten V."/>
            <person name="Jores J."/>
            <person name="Kittl S."/>
        </authorList>
    </citation>
    <scope>NUCLEOTIDE SEQUENCE [LARGE SCALE GENOMIC DNA]</scope>
    <source>
        <strain evidence="3 4">19OD0592</strain>
    </source>
</reference>
<keyword evidence="3" id="KW-0255">Endonuclease</keyword>
<proteinExistence type="predicted"/>
<name>A0A7M1R1M5_9ACTO</name>
<feature type="domain" description="Restriction endonuclease type IV Mrr" evidence="1">
    <location>
        <begin position="161"/>
        <end position="282"/>
    </location>
</feature>
<dbReference type="Gene3D" id="1.10.10.10">
    <property type="entry name" value="Winged helix-like DNA-binding domain superfamily/Winged helix DNA-binding domain"/>
    <property type="match status" value="1"/>
</dbReference>
<evidence type="ECO:0000259" key="1">
    <source>
        <dbReference type="Pfam" id="PF04471"/>
    </source>
</evidence>
<dbReference type="Proteomes" id="UP000594961">
    <property type="component" value="Chromosome"/>
</dbReference>
<dbReference type="InterPro" id="IPR036388">
    <property type="entry name" value="WH-like_DNA-bd_sf"/>
</dbReference>
<feature type="domain" description="Restriction system protein Mrr-like N-terminal" evidence="2">
    <location>
        <begin position="11"/>
        <end position="93"/>
    </location>
</feature>
<dbReference type="GO" id="GO:0003677">
    <property type="term" value="F:DNA binding"/>
    <property type="evidence" value="ECO:0007669"/>
    <property type="project" value="InterPro"/>
</dbReference>
<dbReference type="PANTHER" id="PTHR30015">
    <property type="entry name" value="MRR RESTRICTION SYSTEM PROTEIN"/>
    <property type="match status" value="1"/>
</dbReference>
<dbReference type="GO" id="GO:0009307">
    <property type="term" value="P:DNA restriction-modification system"/>
    <property type="evidence" value="ECO:0007669"/>
    <property type="project" value="InterPro"/>
</dbReference>